<dbReference type="PANTHER" id="PTHR30461">
    <property type="entry name" value="DNA-INVERTASE FROM LAMBDOID PROPHAGE"/>
    <property type="match status" value="1"/>
</dbReference>
<keyword evidence="1" id="KW-0175">Coiled coil</keyword>
<dbReference type="InterPro" id="IPR011109">
    <property type="entry name" value="DNA_bind_recombinase_dom"/>
</dbReference>
<proteinExistence type="predicted"/>
<accession>A0A944DBZ3</accession>
<dbReference type="Proteomes" id="UP000694660">
    <property type="component" value="Unassembled WGS sequence"/>
</dbReference>
<dbReference type="AlphaFoldDB" id="A0A944DBZ3"/>
<evidence type="ECO:0000313" key="3">
    <source>
        <dbReference type="EMBL" id="MBT0961708.1"/>
    </source>
</evidence>
<evidence type="ECO:0000313" key="4">
    <source>
        <dbReference type="Proteomes" id="UP000694660"/>
    </source>
</evidence>
<organism evidence="3 4">
    <name type="scientific">Denitromonas iodatirespirans</name>
    <dbReference type="NCBI Taxonomy" id="2795389"/>
    <lineage>
        <taxon>Bacteria</taxon>
        <taxon>Pseudomonadati</taxon>
        <taxon>Pseudomonadota</taxon>
        <taxon>Betaproteobacteria</taxon>
        <taxon>Rhodocyclales</taxon>
        <taxon>Zoogloeaceae</taxon>
        <taxon>Denitromonas</taxon>
    </lineage>
</organism>
<feature type="domain" description="Recombinase" evidence="2">
    <location>
        <begin position="35"/>
        <end position="172"/>
    </location>
</feature>
<name>A0A944DBZ3_DENI1</name>
<evidence type="ECO:0000256" key="1">
    <source>
        <dbReference type="SAM" id="Coils"/>
    </source>
</evidence>
<dbReference type="PANTHER" id="PTHR30461:SF23">
    <property type="entry name" value="DNA RECOMBINASE-RELATED"/>
    <property type="match status" value="1"/>
</dbReference>
<evidence type="ECO:0000259" key="2">
    <source>
        <dbReference type="PROSITE" id="PS51737"/>
    </source>
</evidence>
<keyword evidence="4" id="KW-1185">Reference proteome</keyword>
<comment type="caution">
    <text evidence="3">The sequence shown here is derived from an EMBL/GenBank/DDBJ whole genome shotgun (WGS) entry which is preliminary data.</text>
</comment>
<dbReference type="PROSITE" id="PS51737">
    <property type="entry name" value="RECOMBINASE_DNA_BIND"/>
    <property type="match status" value="1"/>
</dbReference>
<protein>
    <submittedName>
        <fullName evidence="3">Recombinase family protein</fullName>
    </submittedName>
</protein>
<dbReference type="InterPro" id="IPR050639">
    <property type="entry name" value="SSR_resolvase"/>
</dbReference>
<reference evidence="4" key="1">
    <citation type="journal article" date="2022" name="ISME J.">
        <title>Genetic and phylogenetic analysis of dissimilatory iodate-reducing bacteria identifies potential niches across the world's oceans.</title>
        <authorList>
            <person name="Reyes-Umana V."/>
            <person name="Henning Z."/>
            <person name="Lee K."/>
            <person name="Barnum T.P."/>
            <person name="Coates J.D."/>
        </authorList>
    </citation>
    <scope>NUCLEOTIDE SEQUENCE [LARGE SCALE GENOMIC DNA]</scope>
    <source>
        <strain evidence="4">IR12</strain>
    </source>
</reference>
<dbReference type="InterPro" id="IPR038109">
    <property type="entry name" value="DNA_bind_recomb_sf"/>
</dbReference>
<sequence length="404" mass="44051">MRGLINEIYLDDLREKTHRGLAGQLARGGHAGGRAYGYRSVRDGDISRLEVVPEQAEVIRWIYTRYAEGWSCQRVAADLNARGVKSGFGGTWAVSALYGSPNKGSGVLNNELYIGRLIWNRSQYVKDPDTGKRTRIDRPRDEWHIEERPELQIVSHSLWLAVRERMARPTRQGGNAGKGARPRSLFGGLLKCGICGGAVVATSGRHYGCAARKDRGPAVCAGVQANRQKVDQRLLYAIREELLSPSAIAELQETVKEVLAARRREAAELAQAARARIAELDSEIARLVDAVATVGISPALTARLQQAEAERERVTAEQDSNVPGGAVIDALQRYRKLLADLEQSLSTDTDRAREILRRMIAPAEMVAREGQVFVEIETGRAAIAVGLSLGLVAGAGLEPATFGL</sequence>
<dbReference type="Pfam" id="PF07508">
    <property type="entry name" value="Recombinase"/>
    <property type="match status" value="1"/>
</dbReference>
<dbReference type="Gene3D" id="3.90.1750.20">
    <property type="entry name" value="Putative Large Serine Recombinase, Chain B, Domain 2"/>
    <property type="match status" value="1"/>
</dbReference>
<feature type="coiled-coil region" evidence="1">
    <location>
        <begin position="248"/>
        <end position="351"/>
    </location>
</feature>
<dbReference type="GO" id="GO:0000150">
    <property type="term" value="F:DNA strand exchange activity"/>
    <property type="evidence" value="ECO:0007669"/>
    <property type="project" value="InterPro"/>
</dbReference>
<dbReference type="EMBL" id="JAEKFT010000010">
    <property type="protein sequence ID" value="MBT0961708.1"/>
    <property type="molecule type" value="Genomic_DNA"/>
</dbReference>
<dbReference type="GO" id="GO:0003677">
    <property type="term" value="F:DNA binding"/>
    <property type="evidence" value="ECO:0007669"/>
    <property type="project" value="InterPro"/>
</dbReference>
<gene>
    <name evidence="3" type="ORF">I8J34_11045</name>
</gene>